<evidence type="ECO:0000313" key="3">
    <source>
        <dbReference type="Proteomes" id="UP000094256"/>
    </source>
</evidence>
<protein>
    <recommendedName>
        <fullName evidence="1">Carboxymuconolactone decarboxylase-like domain-containing protein</fullName>
    </recommendedName>
</protein>
<dbReference type="PANTHER" id="PTHR34846">
    <property type="entry name" value="4-CARBOXYMUCONOLACTONE DECARBOXYLASE FAMILY PROTEIN (AFU_ORTHOLOGUE AFUA_6G11590)"/>
    <property type="match status" value="1"/>
</dbReference>
<dbReference type="GO" id="GO:0051920">
    <property type="term" value="F:peroxiredoxin activity"/>
    <property type="evidence" value="ECO:0007669"/>
    <property type="project" value="InterPro"/>
</dbReference>
<reference evidence="2 3" key="1">
    <citation type="submission" date="2016-01" db="EMBL/GenBank/DDBJ databases">
        <title>Complete genome and mega plasmid sequence of Sphingomonas panacis DCY99 elicits systemic resistance in rice to Xanthomonas oryzae.</title>
        <authorList>
            <person name="Kim Y.J."/>
            <person name="Yang D.C."/>
            <person name="Sing P."/>
        </authorList>
    </citation>
    <scope>NUCLEOTIDE SEQUENCE [LARGE SCALE GENOMIC DNA]</scope>
    <source>
        <strain evidence="2 3">DCY99</strain>
    </source>
</reference>
<dbReference type="OrthoDB" id="4704294at2"/>
<dbReference type="SUPFAM" id="SSF69118">
    <property type="entry name" value="AhpD-like"/>
    <property type="match status" value="1"/>
</dbReference>
<evidence type="ECO:0000313" key="2">
    <source>
        <dbReference type="EMBL" id="AOH82888.1"/>
    </source>
</evidence>
<dbReference type="EMBL" id="CP014168">
    <property type="protein sequence ID" value="AOH82888.1"/>
    <property type="molecule type" value="Genomic_DNA"/>
</dbReference>
<evidence type="ECO:0000259" key="1">
    <source>
        <dbReference type="Pfam" id="PF02627"/>
    </source>
</evidence>
<gene>
    <name evidence="2" type="ORF">AWL63_01730</name>
</gene>
<dbReference type="Proteomes" id="UP000094256">
    <property type="component" value="Chromosome"/>
</dbReference>
<feature type="domain" description="Carboxymuconolactone decarboxylase-like" evidence="1">
    <location>
        <begin position="46"/>
        <end position="110"/>
    </location>
</feature>
<proteinExistence type="predicted"/>
<dbReference type="Pfam" id="PF02627">
    <property type="entry name" value="CMD"/>
    <property type="match status" value="1"/>
</dbReference>
<dbReference type="PANTHER" id="PTHR34846:SF11">
    <property type="entry name" value="4-CARBOXYMUCONOLACTONE DECARBOXYLASE FAMILY PROTEIN (AFU_ORTHOLOGUE AFUA_6G11590)"/>
    <property type="match status" value="1"/>
</dbReference>
<dbReference type="RefSeq" id="WP_069203473.1">
    <property type="nucleotide sequence ID" value="NZ_CP014168.1"/>
</dbReference>
<dbReference type="AlphaFoldDB" id="A0A1B3Z641"/>
<name>A0A1B3Z641_9SPHN</name>
<dbReference type="InterPro" id="IPR029032">
    <property type="entry name" value="AhpD-like"/>
</dbReference>
<sequence>MTRIPYPDPDTLSAEKREVLSGASGRVLNVSRMAMHAPDPLWSAQRRLGRATVYEATLDARLRELLILRVAYLSNSEYELFHHLRIAETAGVTPAQADAMRTGDLSALTPDERTLTDFVTEVVRDVSPSDATLAAARAAFGIPLLFEMLVLIGGYMLTARVAALGGVELDAVPVTGWTS</sequence>
<accession>A0A1B3Z641</accession>
<dbReference type="KEGG" id="span:AWL63_01730"/>
<organism evidence="2 3">
    <name type="scientific">Sphingomonas panacis</name>
    <dbReference type="NCBI Taxonomy" id="1560345"/>
    <lineage>
        <taxon>Bacteria</taxon>
        <taxon>Pseudomonadati</taxon>
        <taxon>Pseudomonadota</taxon>
        <taxon>Alphaproteobacteria</taxon>
        <taxon>Sphingomonadales</taxon>
        <taxon>Sphingomonadaceae</taxon>
        <taxon>Sphingomonas</taxon>
    </lineage>
</organism>
<dbReference type="InterPro" id="IPR003779">
    <property type="entry name" value="CMD-like"/>
</dbReference>
<keyword evidence="3" id="KW-1185">Reference proteome</keyword>
<dbReference type="Gene3D" id="1.20.1290.10">
    <property type="entry name" value="AhpD-like"/>
    <property type="match status" value="1"/>
</dbReference>
<dbReference type="STRING" id="1560345.AWL63_01730"/>